<dbReference type="SUPFAM" id="SSF52833">
    <property type="entry name" value="Thioredoxin-like"/>
    <property type="match status" value="1"/>
</dbReference>
<sequence>MDMLQGKKVISKDGSFHPVKNVLRNKKIVVYFFSSSAVNRPDLMQKLRTVYQENLKRATGIEVIYVSSDIDEAKFKYDYTIRQGPWLAIPFKDPLADELRYFYGVSSLPMLVVVKKEGDIITKNGRQELESLGIDVIVTWTEYIQQ</sequence>
<dbReference type="InterPro" id="IPR036249">
    <property type="entry name" value="Thioredoxin-like_sf"/>
</dbReference>
<reference evidence="3" key="1">
    <citation type="submission" date="2025-08" db="UniProtKB">
        <authorList>
            <consortium name="RefSeq"/>
        </authorList>
    </citation>
    <scope>IDENTIFICATION</scope>
    <source>
        <tissue evidence="3">Gonads</tissue>
    </source>
</reference>
<dbReference type="GO" id="GO:0045494">
    <property type="term" value="P:photoreceptor cell maintenance"/>
    <property type="evidence" value="ECO:0007669"/>
    <property type="project" value="InterPro"/>
</dbReference>
<evidence type="ECO:0000313" key="3">
    <source>
        <dbReference type="RefSeq" id="XP_030746974.1"/>
    </source>
</evidence>
<evidence type="ECO:0000313" key="2">
    <source>
        <dbReference type="Proteomes" id="UP000504635"/>
    </source>
</evidence>
<keyword evidence="2" id="KW-1185">Reference proteome</keyword>
<dbReference type="InterPro" id="IPR029519">
    <property type="entry name" value="RdCVF2"/>
</dbReference>
<gene>
    <name evidence="3" type="primary">LOC115875612</name>
</gene>
<evidence type="ECO:0000259" key="1">
    <source>
        <dbReference type="Pfam" id="PF13905"/>
    </source>
</evidence>
<proteinExistence type="predicted"/>
<feature type="domain" description="Thioredoxin-like fold" evidence="1">
    <location>
        <begin position="25"/>
        <end position="120"/>
    </location>
</feature>
<dbReference type="Pfam" id="PF13905">
    <property type="entry name" value="Thioredoxin_8"/>
    <property type="match status" value="1"/>
</dbReference>
<organism evidence="2 3">
    <name type="scientific">Sitophilus oryzae</name>
    <name type="common">Rice weevil</name>
    <name type="synonym">Curculio oryzae</name>
    <dbReference type="NCBI Taxonomy" id="7048"/>
    <lineage>
        <taxon>Eukaryota</taxon>
        <taxon>Metazoa</taxon>
        <taxon>Ecdysozoa</taxon>
        <taxon>Arthropoda</taxon>
        <taxon>Hexapoda</taxon>
        <taxon>Insecta</taxon>
        <taxon>Pterygota</taxon>
        <taxon>Neoptera</taxon>
        <taxon>Endopterygota</taxon>
        <taxon>Coleoptera</taxon>
        <taxon>Polyphaga</taxon>
        <taxon>Cucujiformia</taxon>
        <taxon>Curculionidae</taxon>
        <taxon>Dryophthorinae</taxon>
        <taxon>Sitophilus</taxon>
    </lineage>
</organism>
<dbReference type="InParanoid" id="A0A6J2X7X8"/>
<dbReference type="InterPro" id="IPR012336">
    <property type="entry name" value="Thioredoxin-like_fold"/>
</dbReference>
<dbReference type="RefSeq" id="XP_030746974.1">
    <property type="nucleotide sequence ID" value="XM_030891114.1"/>
</dbReference>
<dbReference type="Gene3D" id="3.40.30.10">
    <property type="entry name" value="Glutaredoxin"/>
    <property type="match status" value="1"/>
</dbReference>
<accession>A0A6J2X7X8</accession>
<dbReference type="PANTHER" id="PTHR46762:SF1">
    <property type="entry name" value="NUCLEOREDOXIN-LIKE PROTEIN 2"/>
    <property type="match status" value="1"/>
</dbReference>
<dbReference type="PANTHER" id="PTHR46762">
    <property type="entry name" value="NUCLEOREDOXIN-LIKE PROTEIN 2"/>
    <property type="match status" value="1"/>
</dbReference>
<dbReference type="GeneID" id="115875612"/>
<dbReference type="KEGG" id="soy:115875612"/>
<dbReference type="AlphaFoldDB" id="A0A6J2X7X8"/>
<name>A0A6J2X7X8_SITOR</name>
<dbReference type="GO" id="GO:0007600">
    <property type="term" value="P:sensory perception"/>
    <property type="evidence" value="ECO:0007669"/>
    <property type="project" value="InterPro"/>
</dbReference>
<dbReference type="OrthoDB" id="189920at2759"/>
<protein>
    <submittedName>
        <fullName evidence="3">Nucleoredoxin-like protein 2</fullName>
    </submittedName>
</protein>
<dbReference type="Proteomes" id="UP000504635">
    <property type="component" value="Unplaced"/>
</dbReference>